<dbReference type="EMBL" id="CP032382">
    <property type="protein sequence ID" value="AYB33046.1"/>
    <property type="molecule type" value="Genomic_DNA"/>
</dbReference>
<dbReference type="KEGG" id="chk:D4L85_21785"/>
<organism evidence="1 2">
    <name type="scientific">Chryseolinea soli</name>
    <dbReference type="NCBI Taxonomy" id="2321403"/>
    <lineage>
        <taxon>Bacteria</taxon>
        <taxon>Pseudomonadati</taxon>
        <taxon>Bacteroidota</taxon>
        <taxon>Cytophagia</taxon>
        <taxon>Cytophagales</taxon>
        <taxon>Fulvivirgaceae</taxon>
        <taxon>Chryseolinea</taxon>
    </lineage>
</organism>
<evidence type="ECO:0000313" key="1">
    <source>
        <dbReference type="EMBL" id="AYB33046.1"/>
    </source>
</evidence>
<protein>
    <submittedName>
        <fullName evidence="1">Uncharacterized protein</fullName>
    </submittedName>
</protein>
<dbReference type="OrthoDB" id="1442012at2"/>
<reference evidence="2" key="1">
    <citation type="submission" date="2018-09" db="EMBL/GenBank/DDBJ databases">
        <title>Chryseolinea sp. KIS68-18 isolated from soil.</title>
        <authorList>
            <person name="Weon H.-Y."/>
            <person name="Kwon S.-W."/>
            <person name="Lee S.A."/>
        </authorList>
    </citation>
    <scope>NUCLEOTIDE SEQUENCE [LARGE SCALE GENOMIC DNA]</scope>
    <source>
        <strain evidence="2">KIS68-18</strain>
    </source>
</reference>
<gene>
    <name evidence="1" type="ORF">D4L85_21785</name>
</gene>
<proteinExistence type="predicted"/>
<evidence type="ECO:0000313" key="2">
    <source>
        <dbReference type="Proteomes" id="UP000266183"/>
    </source>
</evidence>
<dbReference type="RefSeq" id="WP_119756289.1">
    <property type="nucleotide sequence ID" value="NZ_CP032382.1"/>
</dbReference>
<name>A0A385SR52_9BACT</name>
<accession>A0A385SR52</accession>
<dbReference type="AlphaFoldDB" id="A0A385SR52"/>
<sequence>MTNIYWAVYKNLEAEIVKLTYAIHVDDNQLEVYSSLISDLILRASAEIESISKELYKANGGTKTQKIKYDSDALDHLNGLWKIDKKVVLISSINCYQTSKILIPFAKNETSTFHGGMTYSWNNSYQNLKHDRANSLRFGSIKYLFDIMAALFILNIYYKSERYPLKRDAQATSFPIGLGSELFSIKLHAWSSYDGKNNYLRRDEFDECLYFTGYTKDSLEEIEKAHEEMVKHQEELFSKHPKFINYQKNNNIQDYKGNNLMFDVLGRDDYMSLMGIASPKMLEVYKTTEFEGLINKDDA</sequence>
<keyword evidence="2" id="KW-1185">Reference proteome</keyword>
<dbReference type="Proteomes" id="UP000266183">
    <property type="component" value="Chromosome"/>
</dbReference>